<name>V7CV17_PHAVU</name>
<dbReference type="EMBL" id="CM002288">
    <property type="protein sequence ID" value="ESW33208.1"/>
    <property type="molecule type" value="Genomic_DNA"/>
</dbReference>
<dbReference type="Proteomes" id="UP000000226">
    <property type="component" value="Chromosome 1"/>
</dbReference>
<keyword evidence="1" id="KW-0472">Membrane</keyword>
<feature type="transmembrane region" description="Helical" evidence="1">
    <location>
        <begin position="94"/>
        <end position="114"/>
    </location>
</feature>
<evidence type="ECO:0000313" key="2">
    <source>
        <dbReference type="EMBL" id="ESW33208.1"/>
    </source>
</evidence>
<evidence type="ECO:0000313" key="3">
    <source>
        <dbReference type="Proteomes" id="UP000000226"/>
    </source>
</evidence>
<evidence type="ECO:0008006" key="4">
    <source>
        <dbReference type="Google" id="ProtNLM"/>
    </source>
</evidence>
<dbReference type="Gramene" id="ESW33208">
    <property type="protein sequence ID" value="ESW33208"/>
    <property type="gene ID" value="PHAVU_001G051500g"/>
</dbReference>
<organism evidence="2 3">
    <name type="scientific">Phaseolus vulgaris</name>
    <name type="common">Kidney bean</name>
    <name type="synonym">French bean</name>
    <dbReference type="NCBI Taxonomy" id="3885"/>
    <lineage>
        <taxon>Eukaryota</taxon>
        <taxon>Viridiplantae</taxon>
        <taxon>Streptophyta</taxon>
        <taxon>Embryophyta</taxon>
        <taxon>Tracheophyta</taxon>
        <taxon>Spermatophyta</taxon>
        <taxon>Magnoliopsida</taxon>
        <taxon>eudicotyledons</taxon>
        <taxon>Gunneridae</taxon>
        <taxon>Pentapetalae</taxon>
        <taxon>rosids</taxon>
        <taxon>fabids</taxon>
        <taxon>Fabales</taxon>
        <taxon>Fabaceae</taxon>
        <taxon>Papilionoideae</taxon>
        <taxon>50 kb inversion clade</taxon>
        <taxon>NPAAA clade</taxon>
        <taxon>indigoferoid/millettioid clade</taxon>
        <taxon>Phaseoleae</taxon>
        <taxon>Phaseolus</taxon>
    </lineage>
</organism>
<keyword evidence="1" id="KW-0812">Transmembrane</keyword>
<proteinExistence type="predicted"/>
<gene>
    <name evidence="2" type="ORF">PHAVU_001G051500g</name>
</gene>
<reference evidence="3" key="1">
    <citation type="journal article" date="2014" name="Nat. Genet.">
        <title>A reference genome for common bean and genome-wide analysis of dual domestications.</title>
        <authorList>
            <person name="Schmutz J."/>
            <person name="McClean P.E."/>
            <person name="Mamidi S."/>
            <person name="Wu G.A."/>
            <person name="Cannon S.B."/>
            <person name="Grimwood J."/>
            <person name="Jenkins J."/>
            <person name="Shu S."/>
            <person name="Song Q."/>
            <person name="Chavarro C."/>
            <person name="Torres-Torres M."/>
            <person name="Geffroy V."/>
            <person name="Moghaddam S.M."/>
            <person name="Gao D."/>
            <person name="Abernathy B."/>
            <person name="Barry K."/>
            <person name="Blair M."/>
            <person name="Brick M.A."/>
            <person name="Chovatia M."/>
            <person name="Gepts P."/>
            <person name="Goodstein D.M."/>
            <person name="Gonzales M."/>
            <person name="Hellsten U."/>
            <person name="Hyten D.L."/>
            <person name="Jia G."/>
            <person name="Kelly J.D."/>
            <person name="Kudrna D."/>
            <person name="Lee R."/>
            <person name="Richard M.M."/>
            <person name="Miklas P.N."/>
            <person name="Osorno J.M."/>
            <person name="Rodrigues J."/>
            <person name="Thareau V."/>
            <person name="Urrea C.A."/>
            <person name="Wang M."/>
            <person name="Yu Y."/>
            <person name="Zhang M."/>
            <person name="Wing R.A."/>
            <person name="Cregan P.B."/>
            <person name="Rokhsar D.S."/>
            <person name="Jackson S.A."/>
        </authorList>
    </citation>
    <scope>NUCLEOTIDE SEQUENCE [LARGE SCALE GENOMIC DNA]</scope>
    <source>
        <strain evidence="3">cv. G19833</strain>
    </source>
</reference>
<keyword evidence="1" id="KW-1133">Transmembrane helix</keyword>
<keyword evidence="3" id="KW-1185">Reference proteome</keyword>
<dbReference type="AlphaFoldDB" id="V7CV17"/>
<evidence type="ECO:0000256" key="1">
    <source>
        <dbReference type="SAM" id="Phobius"/>
    </source>
</evidence>
<protein>
    <recommendedName>
        <fullName evidence="4">Transmembrane protein</fullName>
    </recommendedName>
</protein>
<accession>V7CV17</accession>
<feature type="transmembrane region" description="Helical" evidence="1">
    <location>
        <begin position="69"/>
        <end position="88"/>
    </location>
</feature>
<sequence>MVELLLILYHRASPPPSRTCFSSSTTDLLLLLHHGNWFLLPLLSTYSLSHAPIRSTTIVLSGERNTTVITIYFALFFIILSLFPLSISSVGIDFTLSILSTLFLDLCFLAHCVFSR</sequence>